<comment type="caution">
    <text evidence="3">The sequence shown here is derived from an EMBL/GenBank/DDBJ whole genome shotgun (WGS) entry which is preliminary data.</text>
</comment>
<reference evidence="3" key="2">
    <citation type="submission" date="2020-09" db="EMBL/GenBank/DDBJ databases">
        <authorList>
            <person name="Sun Q."/>
            <person name="Ohkuma M."/>
        </authorList>
    </citation>
    <scope>NUCLEOTIDE SEQUENCE</scope>
    <source>
        <strain evidence="3">JCM 17251</strain>
    </source>
</reference>
<dbReference type="InterPro" id="IPR021878">
    <property type="entry name" value="TgpA_N"/>
</dbReference>
<evidence type="ECO:0000313" key="3">
    <source>
        <dbReference type="EMBL" id="GGN56979.1"/>
    </source>
</evidence>
<dbReference type="Gene3D" id="3.10.620.30">
    <property type="match status" value="1"/>
</dbReference>
<feature type="transmembrane region" description="Helical" evidence="1">
    <location>
        <begin position="65"/>
        <end position="81"/>
    </location>
</feature>
<feature type="domain" description="Transglutaminase-like" evidence="2">
    <location>
        <begin position="475"/>
        <end position="551"/>
    </location>
</feature>
<gene>
    <name evidence="3" type="primary">yebA</name>
    <name evidence="3" type="ORF">GCM10007971_17460</name>
</gene>
<evidence type="ECO:0000313" key="4">
    <source>
        <dbReference type="Proteomes" id="UP000624041"/>
    </source>
</evidence>
<feature type="transmembrane region" description="Helical" evidence="1">
    <location>
        <begin position="613"/>
        <end position="631"/>
    </location>
</feature>
<feature type="transmembrane region" description="Helical" evidence="1">
    <location>
        <begin position="12"/>
        <end position="29"/>
    </location>
</feature>
<dbReference type="SMART" id="SM00460">
    <property type="entry name" value="TGc"/>
    <property type="match status" value="1"/>
</dbReference>
<dbReference type="PANTHER" id="PTHR42736:SF1">
    <property type="entry name" value="PROTEIN-GLUTAMINE GAMMA-GLUTAMYLTRANSFERASE"/>
    <property type="match status" value="1"/>
</dbReference>
<keyword evidence="1" id="KW-1133">Transmembrane helix</keyword>
<dbReference type="InterPro" id="IPR038765">
    <property type="entry name" value="Papain-like_cys_pep_sf"/>
</dbReference>
<proteinExistence type="predicted"/>
<dbReference type="SUPFAM" id="SSF54001">
    <property type="entry name" value="Cysteine proteinases"/>
    <property type="match status" value="1"/>
</dbReference>
<organism evidence="3 4">
    <name type="scientific">Oceanobacillus indicireducens</name>
    <dbReference type="NCBI Taxonomy" id="1004261"/>
    <lineage>
        <taxon>Bacteria</taxon>
        <taxon>Bacillati</taxon>
        <taxon>Bacillota</taxon>
        <taxon>Bacilli</taxon>
        <taxon>Bacillales</taxon>
        <taxon>Bacillaceae</taxon>
        <taxon>Oceanobacillus</taxon>
    </lineage>
</organism>
<dbReference type="Pfam" id="PF01841">
    <property type="entry name" value="Transglut_core"/>
    <property type="match status" value="1"/>
</dbReference>
<keyword evidence="1" id="KW-0812">Transmembrane</keyword>
<dbReference type="Proteomes" id="UP000624041">
    <property type="component" value="Unassembled WGS sequence"/>
</dbReference>
<dbReference type="RefSeq" id="WP_156857949.1">
    <property type="nucleotide sequence ID" value="NZ_BMOS01000010.1"/>
</dbReference>
<dbReference type="EMBL" id="BMOS01000010">
    <property type="protein sequence ID" value="GGN56979.1"/>
    <property type="molecule type" value="Genomic_DNA"/>
</dbReference>
<dbReference type="AlphaFoldDB" id="A0A918D1C1"/>
<dbReference type="Pfam" id="PF11992">
    <property type="entry name" value="TgpA_N"/>
    <property type="match status" value="1"/>
</dbReference>
<name>A0A918D1C1_9BACI</name>
<evidence type="ECO:0000259" key="2">
    <source>
        <dbReference type="SMART" id="SM00460"/>
    </source>
</evidence>
<feature type="transmembrane region" description="Helical" evidence="1">
    <location>
        <begin position="168"/>
        <end position="185"/>
    </location>
</feature>
<evidence type="ECO:0000256" key="1">
    <source>
        <dbReference type="SAM" id="Phobius"/>
    </source>
</evidence>
<feature type="transmembrane region" description="Helical" evidence="1">
    <location>
        <begin position="119"/>
        <end position="138"/>
    </location>
</feature>
<dbReference type="InterPro" id="IPR002931">
    <property type="entry name" value="Transglutaminase-like"/>
</dbReference>
<feature type="transmembrane region" description="Helical" evidence="1">
    <location>
        <begin position="205"/>
        <end position="223"/>
    </location>
</feature>
<feature type="transmembrane region" description="Helical" evidence="1">
    <location>
        <begin position="143"/>
        <end position="162"/>
    </location>
</feature>
<dbReference type="InterPro" id="IPR052901">
    <property type="entry name" value="Bact_TGase-like"/>
</dbReference>
<protein>
    <recommendedName>
        <fullName evidence="2">Transglutaminase-like domain-containing protein</fullName>
    </recommendedName>
</protein>
<sequence>MNEQQNVTKSNIYNVILYLGGLVLFLEWLYPIEQVTDTSSIAVFVIYTIFCFFISLLQLKWWASFLLKGFGLLFILNGLYFDMTFLSREWLNYFLLEFTMNANIFISQDWYYLSPLFRSFLFLLLIWLMSYLLHYWFVQMKRIFLFIFLTFVYITVLDTFTLYDAKFAIIRIFIISLVSLAITNFNRDLEREKISLDRIKQKTKWILPIMLTLVFSVLLGLVAPKLDPQWPDPVPFLEGAAEQVGGSGSGTIQKVGYGEDDSQLGGSFIQDDTPVFHAETDQDQYWRIETKEIYTGKGWESSADHDYIKQQDGEIHLDMYHGNVETEESTALIEFQEGQNLKKLVYPYGVKKFMAPMPKPDLFLDQITESIEARENGETLRLGFYQLAYDRTSYSLTALREDPGNDEEEMAEYLHLPDTLPGRVAELAEEITAGYESRYEKTRAIERYFSSHDFTYQTTGVAVPGEDDDYVDQFLFETQVGYCDNFSTSMVVLLRTLDIPARWVKGFTGGEIIGEGNRDNYHIYEVTNSNAHSWVEVYFPESGWVSFEPTQGFSNLTEFHVDQANTDTEDFDAYDDVLDAPETELPETERELEEDETAPAMASPSNHNFSLAWWQWGLIVLVALLIFFVLYKYRFNIKTKLLAMKLNRNQSQEAFQEAYLHLLTVLDHEGNERKNDQTLREYAKRVDAHYGTGEMRMLTAYYERMLYRNEFNPKEMNKLKTTWKKLLKTIMG</sequence>
<accession>A0A918D1C1</accession>
<keyword evidence="4" id="KW-1185">Reference proteome</keyword>
<reference evidence="3" key="1">
    <citation type="journal article" date="2014" name="Int. J. Syst. Evol. Microbiol.">
        <title>Complete genome sequence of Corynebacterium casei LMG S-19264T (=DSM 44701T), isolated from a smear-ripened cheese.</title>
        <authorList>
            <consortium name="US DOE Joint Genome Institute (JGI-PGF)"/>
            <person name="Walter F."/>
            <person name="Albersmeier A."/>
            <person name="Kalinowski J."/>
            <person name="Ruckert C."/>
        </authorList>
    </citation>
    <scope>NUCLEOTIDE SEQUENCE</scope>
    <source>
        <strain evidence="3">JCM 17251</strain>
    </source>
</reference>
<dbReference type="PANTHER" id="PTHR42736">
    <property type="entry name" value="PROTEIN-GLUTAMINE GAMMA-GLUTAMYLTRANSFERASE"/>
    <property type="match status" value="1"/>
</dbReference>
<feature type="transmembrane region" description="Helical" evidence="1">
    <location>
        <begin position="41"/>
        <end position="59"/>
    </location>
</feature>
<keyword evidence="1" id="KW-0472">Membrane</keyword>